<dbReference type="InterPro" id="IPR000620">
    <property type="entry name" value="EamA_dom"/>
</dbReference>
<evidence type="ECO:0000256" key="3">
    <source>
        <dbReference type="ARBA" id="ARBA00022989"/>
    </source>
</evidence>
<evidence type="ECO:0000256" key="5">
    <source>
        <dbReference type="SAM" id="Phobius"/>
    </source>
</evidence>
<feature type="transmembrane region" description="Helical" evidence="5">
    <location>
        <begin position="267"/>
        <end position="286"/>
    </location>
</feature>
<gene>
    <name evidence="7" type="ORF">RQP53_14590</name>
</gene>
<feature type="transmembrane region" description="Helical" evidence="5">
    <location>
        <begin position="241"/>
        <end position="261"/>
    </location>
</feature>
<evidence type="ECO:0000313" key="8">
    <source>
        <dbReference type="Proteomes" id="UP001246372"/>
    </source>
</evidence>
<keyword evidence="3 5" id="KW-1133">Transmembrane helix</keyword>
<feature type="transmembrane region" description="Helical" evidence="5">
    <location>
        <begin position="121"/>
        <end position="140"/>
    </location>
</feature>
<feature type="transmembrane region" description="Helical" evidence="5">
    <location>
        <begin position="95"/>
        <end position="114"/>
    </location>
</feature>
<dbReference type="Proteomes" id="UP001246372">
    <property type="component" value="Unassembled WGS sequence"/>
</dbReference>
<evidence type="ECO:0000256" key="4">
    <source>
        <dbReference type="ARBA" id="ARBA00023136"/>
    </source>
</evidence>
<dbReference type="Pfam" id="PF00892">
    <property type="entry name" value="EamA"/>
    <property type="match status" value="1"/>
</dbReference>
<name>A0ABU3PDA8_9BURK</name>
<dbReference type="PANTHER" id="PTHR22911">
    <property type="entry name" value="ACYL-MALONYL CONDENSING ENZYME-RELATED"/>
    <property type="match status" value="1"/>
</dbReference>
<feature type="transmembrane region" description="Helical" evidence="5">
    <location>
        <begin position="209"/>
        <end position="229"/>
    </location>
</feature>
<dbReference type="InterPro" id="IPR037185">
    <property type="entry name" value="EmrE-like"/>
</dbReference>
<dbReference type="EMBL" id="JAVXZY010000005">
    <property type="protein sequence ID" value="MDT9000498.1"/>
    <property type="molecule type" value="Genomic_DNA"/>
</dbReference>
<feature type="transmembrane region" description="Helical" evidence="5">
    <location>
        <begin position="178"/>
        <end position="197"/>
    </location>
</feature>
<keyword evidence="8" id="KW-1185">Reference proteome</keyword>
<feature type="transmembrane region" description="Helical" evidence="5">
    <location>
        <begin position="65"/>
        <end position="83"/>
    </location>
</feature>
<keyword evidence="2 5" id="KW-0812">Transmembrane</keyword>
<evidence type="ECO:0000313" key="7">
    <source>
        <dbReference type="EMBL" id="MDT9000498.1"/>
    </source>
</evidence>
<evidence type="ECO:0000259" key="6">
    <source>
        <dbReference type="Pfam" id="PF00892"/>
    </source>
</evidence>
<comment type="subcellular location">
    <subcellularLocation>
        <location evidence="1">Membrane</location>
        <topology evidence="1">Multi-pass membrane protein</topology>
    </subcellularLocation>
</comment>
<dbReference type="PANTHER" id="PTHR22911:SF6">
    <property type="entry name" value="SOLUTE CARRIER FAMILY 35 MEMBER G1"/>
    <property type="match status" value="1"/>
</dbReference>
<feature type="transmembrane region" description="Helical" evidence="5">
    <location>
        <begin position="146"/>
        <end position="166"/>
    </location>
</feature>
<proteinExistence type="predicted"/>
<reference evidence="7" key="1">
    <citation type="submission" date="2023-09" db="EMBL/GenBank/DDBJ databases">
        <title>Paucibacter sp. APW11 Genome sequencing and assembly.</title>
        <authorList>
            <person name="Kim I."/>
        </authorList>
    </citation>
    <scope>NUCLEOTIDE SEQUENCE</scope>
    <source>
        <strain evidence="7">APW11</strain>
    </source>
</reference>
<evidence type="ECO:0000256" key="1">
    <source>
        <dbReference type="ARBA" id="ARBA00004141"/>
    </source>
</evidence>
<feature type="transmembrane region" description="Helical" evidence="5">
    <location>
        <begin position="34"/>
        <end position="53"/>
    </location>
</feature>
<evidence type="ECO:0000256" key="2">
    <source>
        <dbReference type="ARBA" id="ARBA00022692"/>
    </source>
</evidence>
<sequence>MPASLQMILATLLFSTMGVCVKLASAYYGAGEIVMYRGLIGCLMLGGLAWKQGISLRTAVPAMHFWRSLSGVIALSLWFYAIGKLPLATAMTLNYMSSVWMAMFLIGGSIMMGSARVDGRLVAAVLLGFVGVALVLRPTVEQQQAWHGLAGLLSGMLAALAYLQVTALGRAGEPEIRVVFYFSLGGVLAGALLASAMDRIEAQPWHSHSWRGAALLLAVGLLASTAQLLMTHAYARGKTLVNASLQYLGIVFSALYGVLLFADQLGAAALLGMGLIIVAGIAATLLRARSTPIDSQQPTSES</sequence>
<accession>A0ABU3PDA8</accession>
<comment type="caution">
    <text evidence="7">The sequence shown here is derived from an EMBL/GenBank/DDBJ whole genome shotgun (WGS) entry which is preliminary data.</text>
</comment>
<protein>
    <submittedName>
        <fullName evidence="7">DMT family transporter</fullName>
    </submittedName>
</protein>
<keyword evidence="4 5" id="KW-0472">Membrane</keyword>
<dbReference type="RefSeq" id="WP_315651095.1">
    <property type="nucleotide sequence ID" value="NZ_JAVXZY010000005.1"/>
</dbReference>
<organism evidence="7 8">
    <name type="scientific">Roseateles aquae</name>
    <dbReference type="NCBI Taxonomy" id="3077235"/>
    <lineage>
        <taxon>Bacteria</taxon>
        <taxon>Pseudomonadati</taxon>
        <taxon>Pseudomonadota</taxon>
        <taxon>Betaproteobacteria</taxon>
        <taxon>Burkholderiales</taxon>
        <taxon>Sphaerotilaceae</taxon>
        <taxon>Roseateles</taxon>
    </lineage>
</organism>
<feature type="domain" description="EamA" evidence="6">
    <location>
        <begin position="4"/>
        <end position="136"/>
    </location>
</feature>
<dbReference type="SUPFAM" id="SSF103481">
    <property type="entry name" value="Multidrug resistance efflux transporter EmrE"/>
    <property type="match status" value="2"/>
</dbReference>